<name>A0A1X2ZPZ2_BIFAD</name>
<organism evidence="1 2">
    <name type="scientific">Bifidobacterium adolescentis</name>
    <dbReference type="NCBI Taxonomy" id="1680"/>
    <lineage>
        <taxon>Bacteria</taxon>
        <taxon>Bacillati</taxon>
        <taxon>Actinomycetota</taxon>
        <taxon>Actinomycetes</taxon>
        <taxon>Bifidobacteriales</taxon>
        <taxon>Bifidobacteriaceae</taxon>
        <taxon>Bifidobacterium</taxon>
    </lineage>
</organism>
<protein>
    <submittedName>
        <fullName evidence="1">Fic family protein</fullName>
    </submittedName>
</protein>
<sequence>MALPTAARATQDLICVRAAQPRFVHGWRAWKQIVKRMVLSTIHVSQAHILEKQSRRRTADSTVRPYGWIQESTVRLFLYRFAATSGRKLIDDLCEQLDEARSNLRGVRSDAAVWRVLPNLIAQPIINTRYLQQVVGLSKPQAERAIKTLSERGVVVARTGKQRSVVYEHRGILDVLDDYAAGLRRG</sequence>
<comment type="caution">
    <text evidence="1">The sequence shown here is derived from an EMBL/GenBank/DDBJ whole genome shotgun (WGS) entry which is preliminary data.</text>
</comment>
<dbReference type="Gene3D" id="1.10.10.10">
    <property type="entry name" value="Winged helix-like DNA-binding domain superfamily/Winged helix DNA-binding domain"/>
    <property type="match status" value="1"/>
</dbReference>
<evidence type="ECO:0000313" key="1">
    <source>
        <dbReference type="EMBL" id="OSG96462.1"/>
    </source>
</evidence>
<dbReference type="AlphaFoldDB" id="A0A1X2ZPZ2"/>
<accession>A0A1X2ZPZ2</accession>
<proteinExistence type="predicted"/>
<reference evidence="1 2" key="1">
    <citation type="journal article" date="2016" name="Sci. Rep.">
        <title>Evaluation of genetic diversity among strains of the human gut commensal Bifidobacterium adolescentis.</title>
        <authorList>
            <person name="Duranti S."/>
            <person name="Milani C."/>
            <person name="Lugli G.A."/>
            <person name="Mancabelli L."/>
            <person name="Turroni F."/>
            <person name="Ferrario C."/>
            <person name="Mangifesta M."/>
            <person name="Viappiani A."/>
            <person name="Sanchez B."/>
            <person name="Margolles A."/>
            <person name="van Sinderen D."/>
            <person name="Ventura M."/>
        </authorList>
    </citation>
    <scope>NUCLEOTIDE SEQUENCE [LARGE SCALE GENOMIC DNA]</scope>
    <source>
        <strain evidence="1 2">AL46-2</strain>
    </source>
</reference>
<gene>
    <name evidence="1" type="ORF">AL0462_1369</name>
</gene>
<dbReference type="EMBL" id="LNKH01000008">
    <property type="protein sequence ID" value="OSG96462.1"/>
    <property type="molecule type" value="Genomic_DNA"/>
</dbReference>
<evidence type="ECO:0000313" key="2">
    <source>
        <dbReference type="Proteomes" id="UP000193905"/>
    </source>
</evidence>
<dbReference type="InterPro" id="IPR036388">
    <property type="entry name" value="WH-like_DNA-bd_sf"/>
</dbReference>
<dbReference type="Proteomes" id="UP000193905">
    <property type="component" value="Unassembled WGS sequence"/>
</dbReference>